<proteinExistence type="predicted"/>
<sequence>MIEFNVPPLAGLFLDAFGVKIGGIYRPEASTGKADDPAGLFTGIEIIEDINDAYEMSALGTPILWPILFSKSDLAKKYNNKGELIDFNSQDFRLPIASIISFRRDKIMSTTKVNGGRGSVKEIYGFDDWQITINGFLIPDASQPQGLKNSLQQEKELIKWDNCASRVDVFGELFSVRGIKSLTIKGINFEPLRGKPNIRAYTINALSDEPIELNIKSSI</sequence>
<accession>A0ABW6HQM4</accession>
<evidence type="ECO:0000313" key="2">
    <source>
        <dbReference type="EMBL" id="MFE3848968.1"/>
    </source>
</evidence>
<name>A0ABW6HQM4_9FLAO</name>
<evidence type="ECO:0000313" key="3">
    <source>
        <dbReference type="Proteomes" id="UP001600039"/>
    </source>
</evidence>
<evidence type="ECO:0000259" key="1">
    <source>
        <dbReference type="Pfam" id="PF19512"/>
    </source>
</evidence>
<dbReference type="Proteomes" id="UP001600039">
    <property type="component" value="Unassembled WGS sequence"/>
</dbReference>
<comment type="caution">
    <text evidence="2">The sequence shown here is derived from an EMBL/GenBank/DDBJ whole genome shotgun (WGS) entry which is preliminary data.</text>
</comment>
<dbReference type="InterPro" id="IPR046109">
    <property type="entry name" value="DUF6046"/>
</dbReference>
<dbReference type="Pfam" id="PF19512">
    <property type="entry name" value="DUF6046"/>
    <property type="match status" value="1"/>
</dbReference>
<gene>
    <name evidence="2" type="ORF">ACFX5D_13430</name>
</gene>
<reference evidence="2 3" key="1">
    <citation type="submission" date="2024-06" db="EMBL/GenBank/DDBJ databases">
        <title>Flavobacterium spp. isolated from glacier.</title>
        <authorList>
            <person name="Han D."/>
        </authorList>
    </citation>
    <scope>NUCLEOTIDE SEQUENCE [LARGE SCALE GENOMIC DNA]</scope>
    <source>
        <strain evidence="2 3">LB3P45</strain>
    </source>
</reference>
<dbReference type="RefSeq" id="WP_379858721.1">
    <property type="nucleotide sequence ID" value="NZ_JBHZQA010000009.1"/>
</dbReference>
<feature type="domain" description="DUF6046" evidence="1">
    <location>
        <begin position="94"/>
        <end position="216"/>
    </location>
</feature>
<dbReference type="EMBL" id="JBHZQA010000009">
    <property type="protein sequence ID" value="MFE3848968.1"/>
    <property type="molecule type" value="Genomic_DNA"/>
</dbReference>
<protein>
    <submittedName>
        <fullName evidence="2">DUF6046 domain-containing protein</fullName>
    </submittedName>
</protein>
<keyword evidence="3" id="KW-1185">Reference proteome</keyword>
<organism evidence="2 3">
    <name type="scientific">Flavobacterium fructosi</name>
    <dbReference type="NCBI Taxonomy" id="3230416"/>
    <lineage>
        <taxon>Bacteria</taxon>
        <taxon>Pseudomonadati</taxon>
        <taxon>Bacteroidota</taxon>
        <taxon>Flavobacteriia</taxon>
        <taxon>Flavobacteriales</taxon>
        <taxon>Flavobacteriaceae</taxon>
        <taxon>Flavobacterium</taxon>
    </lineage>
</organism>